<keyword evidence="1" id="KW-0812">Transmembrane</keyword>
<name>A0ABS2K1C0_9GAMM</name>
<comment type="caution">
    <text evidence="2">The sequence shown here is derived from an EMBL/GenBank/DDBJ whole genome shotgun (WGS) entry which is preliminary data.</text>
</comment>
<evidence type="ECO:0000313" key="2">
    <source>
        <dbReference type="EMBL" id="MBM7124850.1"/>
    </source>
</evidence>
<evidence type="ECO:0000313" key="3">
    <source>
        <dbReference type="Proteomes" id="UP001430149"/>
    </source>
</evidence>
<dbReference type="RefSeq" id="WP_204680376.1">
    <property type="nucleotide sequence ID" value="NZ_BSNR01000011.1"/>
</dbReference>
<evidence type="ECO:0000256" key="1">
    <source>
        <dbReference type="SAM" id="Phobius"/>
    </source>
</evidence>
<reference evidence="2" key="1">
    <citation type="submission" date="2020-10" db="EMBL/GenBank/DDBJ databases">
        <title>Phylogeny of dyella-like bacteria.</title>
        <authorList>
            <person name="Fu J."/>
        </authorList>
    </citation>
    <scope>NUCLEOTIDE SEQUENCE</scope>
    <source>
        <strain evidence="2">DHOC52</strain>
    </source>
</reference>
<dbReference type="EMBL" id="JADIKE010000029">
    <property type="protein sequence ID" value="MBM7124850.1"/>
    <property type="molecule type" value="Genomic_DNA"/>
</dbReference>
<sequence>MPDTREHHYSAMLSHLRKQKSLVAGSEREKFLFAMACMFFGDALVVPLLSQSAG</sequence>
<organism evidence="2 3">
    <name type="scientific">Dyella flava</name>
    <dbReference type="NCBI Taxonomy" id="1920170"/>
    <lineage>
        <taxon>Bacteria</taxon>
        <taxon>Pseudomonadati</taxon>
        <taxon>Pseudomonadota</taxon>
        <taxon>Gammaproteobacteria</taxon>
        <taxon>Lysobacterales</taxon>
        <taxon>Rhodanobacteraceae</taxon>
        <taxon>Dyella</taxon>
    </lineage>
</organism>
<keyword evidence="1" id="KW-1133">Transmembrane helix</keyword>
<keyword evidence="3" id="KW-1185">Reference proteome</keyword>
<proteinExistence type="predicted"/>
<dbReference type="Proteomes" id="UP001430149">
    <property type="component" value="Unassembled WGS sequence"/>
</dbReference>
<gene>
    <name evidence="2" type="ORF">ISP19_05605</name>
</gene>
<keyword evidence="1" id="KW-0472">Membrane</keyword>
<protein>
    <submittedName>
        <fullName evidence="2">Uncharacterized protein</fullName>
    </submittedName>
</protein>
<accession>A0ABS2K1C0</accession>
<feature type="transmembrane region" description="Helical" evidence="1">
    <location>
        <begin position="31"/>
        <end position="49"/>
    </location>
</feature>